<name>A0ABV5R528_9ACTN</name>
<protein>
    <submittedName>
        <fullName evidence="1">Uncharacterized protein</fullName>
    </submittedName>
</protein>
<sequence length="41" mass="4596">MPARRSTTPFRYRLKRLTPVAGIGLHDPKAGDPKAEFEAML</sequence>
<gene>
    <name evidence="1" type="ORF">ACFFTL_11610</name>
</gene>
<evidence type="ECO:0000313" key="1">
    <source>
        <dbReference type="EMBL" id="MFB9572952.1"/>
    </source>
</evidence>
<proteinExistence type="predicted"/>
<dbReference type="Proteomes" id="UP001589710">
    <property type="component" value="Unassembled WGS sequence"/>
</dbReference>
<accession>A0ABV5R528</accession>
<keyword evidence="2" id="KW-1185">Reference proteome</keyword>
<comment type="caution">
    <text evidence="1">The sequence shown here is derived from an EMBL/GenBank/DDBJ whole genome shotgun (WGS) entry which is preliminary data.</text>
</comment>
<dbReference type="EMBL" id="JBHMCG010000052">
    <property type="protein sequence ID" value="MFB9572952.1"/>
    <property type="molecule type" value="Genomic_DNA"/>
</dbReference>
<dbReference type="RefSeq" id="WP_345519060.1">
    <property type="nucleotide sequence ID" value="NZ_BAAAXD010000052.1"/>
</dbReference>
<evidence type="ECO:0000313" key="2">
    <source>
        <dbReference type="Proteomes" id="UP001589710"/>
    </source>
</evidence>
<reference evidence="1 2" key="1">
    <citation type="submission" date="2024-09" db="EMBL/GenBank/DDBJ databases">
        <authorList>
            <person name="Sun Q."/>
            <person name="Mori K."/>
        </authorList>
    </citation>
    <scope>NUCLEOTIDE SEQUENCE [LARGE SCALE GENOMIC DNA]</scope>
    <source>
        <strain evidence="1 2">JCM 3331</strain>
    </source>
</reference>
<organism evidence="1 2">
    <name type="scientific">Streptomyces yanii</name>
    <dbReference type="NCBI Taxonomy" id="78510"/>
    <lineage>
        <taxon>Bacteria</taxon>
        <taxon>Bacillati</taxon>
        <taxon>Actinomycetota</taxon>
        <taxon>Actinomycetes</taxon>
        <taxon>Kitasatosporales</taxon>
        <taxon>Streptomycetaceae</taxon>
        <taxon>Streptomyces</taxon>
    </lineage>
</organism>